<feature type="compositionally biased region" description="Polar residues" evidence="1">
    <location>
        <begin position="1"/>
        <end position="31"/>
    </location>
</feature>
<sequence>MSFDPNNSPSESSPHFNHNSPTNSHFETQTPHPDPLAQNAPTSPCKLNQPALVSYADTAELPITSGPILEGIPVVRIASNSTSLLPHELFHPQTHSTIFSAANLAAIQPLSPTSPLEKIISLSVLIGKLSNLASATKDDVSVAIPFYHFNGLKLERNAEKSVTS</sequence>
<accession>A0A9Q1Q9P4</accession>
<dbReference type="Proteomes" id="UP001153076">
    <property type="component" value="Unassembled WGS sequence"/>
</dbReference>
<reference evidence="2" key="1">
    <citation type="submission" date="2022-04" db="EMBL/GenBank/DDBJ databases">
        <title>Carnegiea gigantea Genome sequencing and assembly v2.</title>
        <authorList>
            <person name="Copetti D."/>
            <person name="Sanderson M.J."/>
            <person name="Burquez A."/>
            <person name="Wojciechowski M.F."/>
        </authorList>
    </citation>
    <scope>NUCLEOTIDE SEQUENCE</scope>
    <source>
        <strain evidence="2">SGP5-SGP5p</strain>
        <tissue evidence="2">Aerial part</tissue>
    </source>
</reference>
<dbReference type="AlphaFoldDB" id="A0A9Q1Q9P4"/>
<dbReference type="EMBL" id="JAKOGI010000497">
    <property type="protein sequence ID" value="KAJ8434143.1"/>
    <property type="molecule type" value="Genomic_DNA"/>
</dbReference>
<protein>
    <submittedName>
        <fullName evidence="2">Uncharacterized protein</fullName>
    </submittedName>
</protein>
<name>A0A9Q1Q9P4_9CARY</name>
<evidence type="ECO:0000313" key="3">
    <source>
        <dbReference type="Proteomes" id="UP001153076"/>
    </source>
</evidence>
<organism evidence="2 3">
    <name type="scientific">Carnegiea gigantea</name>
    <dbReference type="NCBI Taxonomy" id="171969"/>
    <lineage>
        <taxon>Eukaryota</taxon>
        <taxon>Viridiplantae</taxon>
        <taxon>Streptophyta</taxon>
        <taxon>Embryophyta</taxon>
        <taxon>Tracheophyta</taxon>
        <taxon>Spermatophyta</taxon>
        <taxon>Magnoliopsida</taxon>
        <taxon>eudicotyledons</taxon>
        <taxon>Gunneridae</taxon>
        <taxon>Pentapetalae</taxon>
        <taxon>Caryophyllales</taxon>
        <taxon>Cactineae</taxon>
        <taxon>Cactaceae</taxon>
        <taxon>Cactoideae</taxon>
        <taxon>Echinocereeae</taxon>
        <taxon>Carnegiea</taxon>
    </lineage>
</organism>
<keyword evidence="3" id="KW-1185">Reference proteome</keyword>
<evidence type="ECO:0000313" key="2">
    <source>
        <dbReference type="EMBL" id="KAJ8434143.1"/>
    </source>
</evidence>
<comment type="caution">
    <text evidence="2">The sequence shown here is derived from an EMBL/GenBank/DDBJ whole genome shotgun (WGS) entry which is preliminary data.</text>
</comment>
<evidence type="ECO:0000256" key="1">
    <source>
        <dbReference type="SAM" id="MobiDB-lite"/>
    </source>
</evidence>
<gene>
    <name evidence="2" type="ORF">Cgig2_000863</name>
</gene>
<proteinExistence type="predicted"/>
<feature type="region of interest" description="Disordered" evidence="1">
    <location>
        <begin position="1"/>
        <end position="43"/>
    </location>
</feature>